<evidence type="ECO:0000313" key="1">
    <source>
        <dbReference type="EMBL" id="CAB4902086.1"/>
    </source>
</evidence>
<dbReference type="EMBL" id="CAFBMJ010000042">
    <property type="protein sequence ID" value="CAB4902086.1"/>
    <property type="molecule type" value="Genomic_DNA"/>
</dbReference>
<accession>A0A6J7LCQ4</accession>
<dbReference type="PANTHER" id="PTHR12993:SF28">
    <property type="entry name" value="LMBE FAMILY PROTEIN"/>
    <property type="match status" value="1"/>
</dbReference>
<dbReference type="AlphaFoldDB" id="A0A6J7LCQ4"/>
<dbReference type="Gene3D" id="3.40.50.10320">
    <property type="entry name" value="LmbE-like"/>
    <property type="match status" value="1"/>
</dbReference>
<dbReference type="PANTHER" id="PTHR12993">
    <property type="entry name" value="N-ACETYLGLUCOSAMINYL-PHOSPHATIDYLINOSITOL DE-N-ACETYLASE-RELATED"/>
    <property type="match status" value="1"/>
</dbReference>
<dbReference type="EMBL" id="CAFBNR010000034">
    <property type="protein sequence ID" value="CAB4963849.1"/>
    <property type="molecule type" value="Genomic_DNA"/>
</dbReference>
<sequence length="232" mass="25021">MKILVITAHPDDVDFGAGGTVATWIAEGHEVVYCLATDGQAGGSDNTVARDEVAALRRREQTAAANMLGVTELHWLGFPDGAVVADLNLRREISAVIRIVKPDRVLTQSGERNYNRIYASHPDHLATGEAALCAVYPDARNEFAFPELLSERGLAPHSVPETWIMAGPNPKHFVDTTDVLDKKIAALLCHASQHTDPAGLPERMRGWGELIAEAGGLPKGRTAEAFLVVDTK</sequence>
<dbReference type="Pfam" id="PF02585">
    <property type="entry name" value="PIG-L"/>
    <property type="match status" value="1"/>
</dbReference>
<reference evidence="2" key="1">
    <citation type="submission" date="2020-05" db="EMBL/GenBank/DDBJ databases">
        <authorList>
            <person name="Chiriac C."/>
            <person name="Salcher M."/>
            <person name="Ghai R."/>
            <person name="Kavagutti S V."/>
        </authorList>
    </citation>
    <scope>NUCLEOTIDE SEQUENCE</scope>
</reference>
<proteinExistence type="predicted"/>
<dbReference type="InterPro" id="IPR024078">
    <property type="entry name" value="LmbE-like_dom_sf"/>
</dbReference>
<organism evidence="2">
    <name type="scientific">freshwater metagenome</name>
    <dbReference type="NCBI Taxonomy" id="449393"/>
    <lineage>
        <taxon>unclassified sequences</taxon>
        <taxon>metagenomes</taxon>
        <taxon>ecological metagenomes</taxon>
    </lineage>
</organism>
<name>A0A6J7LCQ4_9ZZZZ</name>
<gene>
    <name evidence="1" type="ORF">UFOPK3573_00698</name>
    <name evidence="2" type="ORF">UFOPK3879_00835</name>
</gene>
<protein>
    <submittedName>
        <fullName evidence="2">Unannotated protein</fullName>
    </submittedName>
</protein>
<dbReference type="SUPFAM" id="SSF102588">
    <property type="entry name" value="LmbE-like"/>
    <property type="match status" value="1"/>
</dbReference>
<evidence type="ECO:0000313" key="2">
    <source>
        <dbReference type="EMBL" id="CAB4963849.1"/>
    </source>
</evidence>
<dbReference type="InterPro" id="IPR003737">
    <property type="entry name" value="GlcNAc_PI_deacetylase-related"/>
</dbReference>
<dbReference type="GO" id="GO:0016811">
    <property type="term" value="F:hydrolase activity, acting on carbon-nitrogen (but not peptide) bonds, in linear amides"/>
    <property type="evidence" value="ECO:0007669"/>
    <property type="project" value="TreeGrafter"/>
</dbReference>